<accession>A0A6P7ZUZ5</accession>
<evidence type="ECO:0000313" key="2">
    <source>
        <dbReference type="Proteomes" id="UP000515156"/>
    </source>
</evidence>
<keyword evidence="2" id="KW-1185">Reference proteome</keyword>
<evidence type="ECO:0000313" key="3">
    <source>
        <dbReference type="RefSeq" id="XP_030077811.1"/>
    </source>
</evidence>
<reference evidence="3" key="1">
    <citation type="submission" date="2025-08" db="UniProtKB">
        <authorList>
            <consortium name="RefSeq"/>
        </authorList>
    </citation>
    <scope>IDENTIFICATION</scope>
</reference>
<dbReference type="FunCoup" id="A0A6P7ZUZ5">
    <property type="interactions" value="1"/>
</dbReference>
<keyword evidence="1" id="KW-1133">Transmembrane helix</keyword>
<sequence length="125" mass="13435">MRRSTVRGLLQVNAGEYTGESGAVGAGYGEVYPRDMQFAAGPGAGMASALGLILGVSLAAMLICVVSYVLIKWHQGGWCRQSSNFIFNLDKFRHPKSVELELAPPFTISGNTSTSGYVQFHDCNM</sequence>
<dbReference type="OrthoDB" id="9946257at2759"/>
<dbReference type="Proteomes" id="UP000515156">
    <property type="component" value="Chromosome 12"/>
</dbReference>
<feature type="transmembrane region" description="Helical" evidence="1">
    <location>
        <begin position="46"/>
        <end position="71"/>
    </location>
</feature>
<proteinExistence type="predicted"/>
<name>A0A6P7ZUZ5_9AMPH</name>
<dbReference type="RefSeq" id="XP_030077811.1">
    <property type="nucleotide sequence ID" value="XM_030221951.1"/>
</dbReference>
<protein>
    <submittedName>
        <fullName evidence="3">Small integral membrane protein 35</fullName>
    </submittedName>
</protein>
<organism evidence="2 3">
    <name type="scientific">Microcaecilia unicolor</name>
    <dbReference type="NCBI Taxonomy" id="1415580"/>
    <lineage>
        <taxon>Eukaryota</taxon>
        <taxon>Metazoa</taxon>
        <taxon>Chordata</taxon>
        <taxon>Craniata</taxon>
        <taxon>Vertebrata</taxon>
        <taxon>Euteleostomi</taxon>
        <taxon>Amphibia</taxon>
        <taxon>Gymnophiona</taxon>
        <taxon>Siphonopidae</taxon>
        <taxon>Microcaecilia</taxon>
    </lineage>
</organism>
<dbReference type="GeneID" id="115482283"/>
<dbReference type="AlphaFoldDB" id="A0A6P7ZUZ5"/>
<keyword evidence="1" id="KW-0472">Membrane</keyword>
<evidence type="ECO:0000256" key="1">
    <source>
        <dbReference type="SAM" id="Phobius"/>
    </source>
</evidence>
<gene>
    <name evidence="3" type="primary">SMIM35</name>
</gene>
<keyword evidence="1" id="KW-0812">Transmembrane</keyword>
<dbReference type="InParanoid" id="A0A6P7ZUZ5"/>
<dbReference type="CTD" id="100526771"/>
<dbReference type="KEGG" id="muo:115482283"/>